<feature type="domain" description="Four-carbon acid sugar kinase N-terminal" evidence="13">
    <location>
        <begin position="5"/>
        <end position="229"/>
    </location>
</feature>
<proteinExistence type="inferred from homology"/>
<dbReference type="EMBL" id="FOZM01000002">
    <property type="protein sequence ID" value="SFS19909.1"/>
    <property type="molecule type" value="Genomic_DNA"/>
</dbReference>
<evidence type="ECO:0000259" key="14">
    <source>
        <dbReference type="Pfam" id="PF17042"/>
    </source>
</evidence>
<evidence type="ECO:0000256" key="2">
    <source>
        <dbReference type="ARBA" id="ARBA00022679"/>
    </source>
</evidence>
<evidence type="ECO:0000256" key="5">
    <source>
        <dbReference type="ARBA" id="ARBA00022840"/>
    </source>
</evidence>
<comment type="function">
    <text evidence="9">Catalyzes the ATP-dependent phosphorylation of 3-oxo-tetronate to 3-oxo-tetronate 4-phosphate.</text>
</comment>
<evidence type="ECO:0000256" key="12">
    <source>
        <dbReference type="ARBA" id="ARBA00041377"/>
    </source>
</evidence>
<comment type="catalytic activity">
    <reaction evidence="8">
        <text>3-dehydro-D-erythronate + ATP = 3-dehydro-4-O-phospho-D-erythronate + ADP + H(+)</text>
        <dbReference type="Rhea" id="RHEA:52556"/>
        <dbReference type="ChEBI" id="CHEBI:15378"/>
        <dbReference type="ChEBI" id="CHEBI:30616"/>
        <dbReference type="ChEBI" id="CHEBI:57958"/>
        <dbReference type="ChEBI" id="CHEBI:136593"/>
        <dbReference type="ChEBI" id="CHEBI:456216"/>
        <dbReference type="EC" id="2.7.1.217"/>
    </reaction>
</comment>
<dbReference type="Gene3D" id="3.40.980.20">
    <property type="entry name" value="Four-carbon acid sugar kinase, nucleotide binding domain"/>
    <property type="match status" value="1"/>
</dbReference>
<keyword evidence="6" id="KW-0119">Carbohydrate metabolism</keyword>
<evidence type="ECO:0000256" key="11">
    <source>
        <dbReference type="ARBA" id="ARBA00039461"/>
    </source>
</evidence>
<dbReference type="InterPro" id="IPR010737">
    <property type="entry name" value="4-carb_acid_sugar_kinase_N"/>
</dbReference>
<accession>A0A1I6MW53</accession>
<reference evidence="15 16" key="1">
    <citation type="submission" date="2016-10" db="EMBL/GenBank/DDBJ databases">
        <authorList>
            <person name="de Groot N.N."/>
        </authorList>
    </citation>
    <scope>NUCLEOTIDE SEQUENCE [LARGE SCALE GENOMIC DNA]</scope>
    <source>
        <strain evidence="15 16">DSM 29433</strain>
    </source>
</reference>
<keyword evidence="5" id="KW-0067">ATP-binding</keyword>
<keyword evidence="3" id="KW-0547">Nucleotide-binding</keyword>
<protein>
    <recommendedName>
        <fullName evidence="11">3-oxo-tetronate kinase</fullName>
        <ecNumber evidence="10">2.7.1.217</ecNumber>
    </recommendedName>
    <alternativeName>
        <fullName evidence="12">3-dehydrotetronate 4-kinase</fullName>
    </alternativeName>
</protein>
<evidence type="ECO:0000259" key="13">
    <source>
        <dbReference type="Pfam" id="PF07005"/>
    </source>
</evidence>
<dbReference type="Pfam" id="PF17042">
    <property type="entry name" value="NBD_C"/>
    <property type="match status" value="1"/>
</dbReference>
<name>A0A1I6MW53_9RHOB</name>
<keyword evidence="16" id="KW-1185">Reference proteome</keyword>
<dbReference type="RefSeq" id="WP_090208774.1">
    <property type="nucleotide sequence ID" value="NZ_FOZM01000002.1"/>
</dbReference>
<dbReference type="OrthoDB" id="191465at2"/>
<comment type="catalytic activity">
    <reaction evidence="7">
        <text>3-dehydro-L-erythronate + ATP = 3-dehydro-4-O-phospho-L-erythronate + ADP + H(+)</text>
        <dbReference type="Rhea" id="RHEA:52552"/>
        <dbReference type="ChEBI" id="CHEBI:15378"/>
        <dbReference type="ChEBI" id="CHEBI:30616"/>
        <dbReference type="ChEBI" id="CHEBI:136592"/>
        <dbReference type="ChEBI" id="CHEBI:136670"/>
        <dbReference type="ChEBI" id="CHEBI:456216"/>
        <dbReference type="EC" id="2.7.1.217"/>
    </reaction>
</comment>
<evidence type="ECO:0000256" key="7">
    <source>
        <dbReference type="ARBA" id="ARBA00035898"/>
    </source>
</evidence>
<organism evidence="15 16">
    <name type="scientific">Yoonia litorea</name>
    <dbReference type="NCBI Taxonomy" id="1123755"/>
    <lineage>
        <taxon>Bacteria</taxon>
        <taxon>Pseudomonadati</taxon>
        <taxon>Pseudomonadota</taxon>
        <taxon>Alphaproteobacteria</taxon>
        <taxon>Rhodobacterales</taxon>
        <taxon>Paracoccaceae</taxon>
        <taxon>Yoonia</taxon>
    </lineage>
</organism>
<dbReference type="AlphaFoldDB" id="A0A1I6MW53"/>
<keyword evidence="4" id="KW-0418">Kinase</keyword>
<evidence type="ECO:0000313" key="15">
    <source>
        <dbReference type="EMBL" id="SFS19909.1"/>
    </source>
</evidence>
<evidence type="ECO:0000256" key="1">
    <source>
        <dbReference type="ARBA" id="ARBA00005715"/>
    </source>
</evidence>
<evidence type="ECO:0000256" key="3">
    <source>
        <dbReference type="ARBA" id="ARBA00022741"/>
    </source>
</evidence>
<dbReference type="InterPro" id="IPR050007">
    <property type="entry name" value="OtnK"/>
</dbReference>
<dbReference type="NCBIfam" id="NF043035">
    <property type="entry name" value="OxoTetrKin"/>
    <property type="match status" value="1"/>
</dbReference>
<comment type="similarity">
    <text evidence="1">Belongs to the four-carbon acid sugar kinase family.</text>
</comment>
<dbReference type="InterPro" id="IPR042213">
    <property type="entry name" value="NBD_C_sf"/>
</dbReference>
<dbReference type="Gene3D" id="3.40.50.10840">
    <property type="entry name" value="Putative sugar-binding, N-terminal domain"/>
    <property type="match status" value="1"/>
</dbReference>
<dbReference type="InterPro" id="IPR031475">
    <property type="entry name" value="NBD_C"/>
</dbReference>
<dbReference type="Proteomes" id="UP000198926">
    <property type="component" value="Unassembled WGS sequence"/>
</dbReference>
<evidence type="ECO:0000313" key="16">
    <source>
        <dbReference type="Proteomes" id="UP000198926"/>
    </source>
</evidence>
<evidence type="ECO:0000256" key="4">
    <source>
        <dbReference type="ARBA" id="ARBA00022777"/>
    </source>
</evidence>
<keyword evidence="2" id="KW-0808">Transferase</keyword>
<dbReference type="Pfam" id="PF07005">
    <property type="entry name" value="SBD_N"/>
    <property type="match status" value="1"/>
</dbReference>
<sequence length="423" mass="44477">MTTVLGCIADDFTGATDLAGLLARSGMRVSLRIGVPDTAPEDTAPFEVIALKSRTAPKAMAIADALAACRWLKDAGAQRFFWKYCSTFDSTAEGNIGPVAEALMDVIGADQTIYCPAFPENGRAIFMGNLFVGEQPLAESSMKDHPLTPMRDSNLMRLLAPQVSRQVGLVNRLTVAKGPDAVRDALMALRKAGTAHVVFDAVENADLQIIAQGTRHLTLLTGGSAIAMPLPQIYADEGLLGANSQTAHHTAPVARSIVLSGSCSAMTNAQVATYLKNGAPAYQVDPLMLAKEGNGPVLSWLAQQDLSRAPLIYATAAPESVAAAQEKLGRQKAGQIVEDLLAECAVTARDAGARRFIVAGGETSGAVTQALKATQLEIGPEIAPGVPWTFTESAGQRLAITLKSGNFGSEDFFTKAQQVIDAL</sequence>
<dbReference type="SUPFAM" id="SSF142764">
    <property type="entry name" value="YgbK-like"/>
    <property type="match status" value="1"/>
</dbReference>
<dbReference type="EC" id="2.7.1.217" evidence="10"/>
<gene>
    <name evidence="15" type="ORF">SAMN05444714_2421</name>
</gene>
<dbReference type="InterPro" id="IPR037051">
    <property type="entry name" value="4-carb_acid_sugar_kinase_N_sf"/>
</dbReference>
<evidence type="ECO:0000256" key="9">
    <source>
        <dbReference type="ARBA" id="ARBA00037335"/>
    </source>
</evidence>
<dbReference type="GO" id="GO:0016301">
    <property type="term" value="F:kinase activity"/>
    <property type="evidence" value="ECO:0007669"/>
    <property type="project" value="UniProtKB-KW"/>
</dbReference>
<evidence type="ECO:0000256" key="6">
    <source>
        <dbReference type="ARBA" id="ARBA00023277"/>
    </source>
</evidence>
<evidence type="ECO:0000256" key="10">
    <source>
        <dbReference type="ARBA" id="ARBA00039095"/>
    </source>
</evidence>
<feature type="domain" description="Four-carbon acid sugar kinase nucleotide binding" evidence="14">
    <location>
        <begin position="258"/>
        <end position="413"/>
    </location>
</feature>
<evidence type="ECO:0000256" key="8">
    <source>
        <dbReference type="ARBA" id="ARBA00036346"/>
    </source>
</evidence>
<dbReference type="GO" id="GO:0005524">
    <property type="term" value="F:ATP binding"/>
    <property type="evidence" value="ECO:0007669"/>
    <property type="project" value="UniProtKB-KW"/>
</dbReference>
<dbReference type="STRING" id="1123755.SAMN05444714_2421"/>